<feature type="compositionally biased region" description="Polar residues" evidence="5">
    <location>
        <begin position="142"/>
        <end position="153"/>
    </location>
</feature>
<feature type="transmembrane region" description="Helical" evidence="6">
    <location>
        <begin position="43"/>
        <end position="66"/>
    </location>
</feature>
<keyword evidence="8" id="KW-1185">Reference proteome</keyword>
<dbReference type="PANTHER" id="PTHR24248:SF189">
    <property type="entry name" value="ALPHA2-ADRENERGIC-LIKE OCTOPAMINE RECEPTOR, ISOFORM B"/>
    <property type="match status" value="1"/>
</dbReference>
<accession>A0A3R7PVQ3</accession>
<reference evidence="7 8" key="1">
    <citation type="submission" date="2018-04" db="EMBL/GenBank/DDBJ databases">
        <authorList>
            <person name="Zhang X."/>
            <person name="Yuan J."/>
            <person name="Li F."/>
            <person name="Xiang J."/>
        </authorList>
    </citation>
    <scope>NUCLEOTIDE SEQUENCE [LARGE SCALE GENOMIC DNA]</scope>
    <source>
        <tissue evidence="7">Muscle</tissue>
    </source>
</reference>
<dbReference type="AlphaFoldDB" id="A0A3R7PVQ3"/>
<comment type="caution">
    <text evidence="7">The sequence shown here is derived from an EMBL/GenBank/DDBJ whole genome shotgun (WGS) entry which is preliminary data.</text>
</comment>
<reference evidence="7 8" key="2">
    <citation type="submission" date="2019-01" db="EMBL/GenBank/DDBJ databases">
        <title>The decoding of complex shrimp genome reveals the adaptation for benthos swimmer, frequently molting mechanism and breeding impact on genome.</title>
        <authorList>
            <person name="Sun Y."/>
            <person name="Gao Y."/>
            <person name="Yu Y."/>
        </authorList>
    </citation>
    <scope>NUCLEOTIDE SEQUENCE [LARGE SCALE GENOMIC DNA]</scope>
    <source>
        <tissue evidence="7">Muscle</tissue>
    </source>
</reference>
<feature type="region of interest" description="Disordered" evidence="5">
    <location>
        <begin position="75"/>
        <end position="222"/>
    </location>
</feature>
<gene>
    <name evidence="7" type="ORF">C7M84_021541</name>
</gene>
<feature type="region of interest" description="Disordered" evidence="5">
    <location>
        <begin position="317"/>
        <end position="348"/>
    </location>
</feature>
<keyword evidence="6" id="KW-1133">Transmembrane helix</keyword>
<dbReference type="OrthoDB" id="5957871at2759"/>
<keyword evidence="4" id="KW-0807">Transducer</keyword>
<feature type="compositionally biased region" description="Acidic residues" evidence="5">
    <location>
        <begin position="332"/>
        <end position="344"/>
    </location>
</feature>
<evidence type="ECO:0000256" key="2">
    <source>
        <dbReference type="ARBA" id="ARBA00023040"/>
    </source>
</evidence>
<dbReference type="Gene3D" id="1.20.1070.10">
    <property type="entry name" value="Rhodopsin 7-helix transmembrane proteins"/>
    <property type="match status" value="1"/>
</dbReference>
<keyword evidence="6" id="KW-0472">Membrane</keyword>
<evidence type="ECO:0000256" key="6">
    <source>
        <dbReference type="SAM" id="Phobius"/>
    </source>
</evidence>
<feature type="region of interest" description="Disordered" evidence="5">
    <location>
        <begin position="249"/>
        <end position="282"/>
    </location>
</feature>
<protein>
    <submittedName>
        <fullName evidence="7">Alpha-2B adrenergic receptor</fullName>
    </submittedName>
</protein>
<keyword evidence="6" id="KW-0812">Transmembrane</keyword>
<evidence type="ECO:0000313" key="7">
    <source>
        <dbReference type="EMBL" id="ROT60830.1"/>
    </source>
</evidence>
<evidence type="ECO:0000313" key="8">
    <source>
        <dbReference type="Proteomes" id="UP000283509"/>
    </source>
</evidence>
<sequence length="417" mass="45165">MIIYYRKISVPTSQPIKNTPTASTINPATNNSLLRQVSDDLGYVIYSALGSFYIPSCIMIFVYIRIYYAAKARARRGVPKKKPTPSGVGGGATRQVVGKPATKPPSNTSITPPIATATTTTSFSKPPPSPSNPAHGSEESSRNGTATERTSLLNKKVHICDVRVHEEEEAPPSRSATPTPNPEEETPLRTVSEQVDTDHRNHNAKSENGLYLGPLGSDNPPELTIGLPTPTAPPTPMREPNGGNMAVTVASPAGSLRRGVPTTSMEGDQMSDIDPSSSDSGVVTRCSVVKPLKLRFCHPLLGKKLTKPKRELIDMGRGACRREGPRPREGEEAAGAEEGEEGDADPGAHHGLVHRVLAALLHHVHHGAHLPVVLHPRVRLRPRLLARLHELGLQPHHLHHLQPRLQACIQKNYFQIN</sequence>
<dbReference type="PANTHER" id="PTHR24248">
    <property type="entry name" value="ADRENERGIC RECEPTOR-RELATED G-PROTEIN COUPLED RECEPTOR"/>
    <property type="match status" value="1"/>
</dbReference>
<feature type="compositionally biased region" description="Low complexity" evidence="5">
    <location>
        <begin position="107"/>
        <end position="124"/>
    </location>
</feature>
<proteinExistence type="predicted"/>
<keyword evidence="3 7" id="KW-0675">Receptor</keyword>
<name>A0A3R7PVQ3_PENVA</name>
<organism evidence="7 8">
    <name type="scientific">Penaeus vannamei</name>
    <name type="common">Whiteleg shrimp</name>
    <name type="synonym">Litopenaeus vannamei</name>
    <dbReference type="NCBI Taxonomy" id="6689"/>
    <lineage>
        <taxon>Eukaryota</taxon>
        <taxon>Metazoa</taxon>
        <taxon>Ecdysozoa</taxon>
        <taxon>Arthropoda</taxon>
        <taxon>Crustacea</taxon>
        <taxon>Multicrustacea</taxon>
        <taxon>Malacostraca</taxon>
        <taxon>Eumalacostraca</taxon>
        <taxon>Eucarida</taxon>
        <taxon>Decapoda</taxon>
        <taxon>Dendrobranchiata</taxon>
        <taxon>Penaeoidea</taxon>
        <taxon>Penaeidae</taxon>
        <taxon>Penaeus</taxon>
    </lineage>
</organism>
<dbReference type="Proteomes" id="UP000283509">
    <property type="component" value="Unassembled WGS sequence"/>
</dbReference>
<evidence type="ECO:0000256" key="4">
    <source>
        <dbReference type="ARBA" id="ARBA00023224"/>
    </source>
</evidence>
<evidence type="ECO:0000256" key="5">
    <source>
        <dbReference type="SAM" id="MobiDB-lite"/>
    </source>
</evidence>
<feature type="compositionally biased region" description="Basic and acidic residues" evidence="5">
    <location>
        <begin position="196"/>
        <end position="205"/>
    </location>
</feature>
<evidence type="ECO:0000256" key="3">
    <source>
        <dbReference type="ARBA" id="ARBA00023170"/>
    </source>
</evidence>
<dbReference type="GO" id="GO:0004930">
    <property type="term" value="F:G protein-coupled receptor activity"/>
    <property type="evidence" value="ECO:0007669"/>
    <property type="project" value="UniProtKB-KW"/>
</dbReference>
<dbReference type="EMBL" id="QCYY01004530">
    <property type="protein sequence ID" value="ROT60830.1"/>
    <property type="molecule type" value="Genomic_DNA"/>
</dbReference>
<keyword evidence="2" id="KW-0297">G-protein coupled receptor</keyword>
<evidence type="ECO:0000256" key="1">
    <source>
        <dbReference type="ARBA" id="ARBA00004141"/>
    </source>
</evidence>
<feature type="compositionally biased region" description="Basic and acidic residues" evidence="5">
    <location>
        <begin position="317"/>
        <end position="331"/>
    </location>
</feature>
<comment type="subcellular location">
    <subcellularLocation>
        <location evidence="1">Membrane</location>
        <topology evidence="1">Multi-pass membrane protein</topology>
    </subcellularLocation>
</comment>
<dbReference type="GO" id="GO:0005886">
    <property type="term" value="C:plasma membrane"/>
    <property type="evidence" value="ECO:0007669"/>
    <property type="project" value="TreeGrafter"/>
</dbReference>